<dbReference type="Gene3D" id="3.90.1200.10">
    <property type="match status" value="1"/>
</dbReference>
<dbReference type="InParanoid" id="A0A7R8V2Y1"/>
<dbReference type="Proteomes" id="UP000594454">
    <property type="component" value="Chromosome 6"/>
</dbReference>
<dbReference type="Pfam" id="PF02958">
    <property type="entry name" value="EcKL"/>
    <property type="match status" value="1"/>
</dbReference>
<dbReference type="SUPFAM" id="SSF56112">
    <property type="entry name" value="Protein kinase-like (PK-like)"/>
    <property type="match status" value="1"/>
</dbReference>
<feature type="domain" description="CHK kinase-like" evidence="1">
    <location>
        <begin position="142"/>
        <end position="334"/>
    </location>
</feature>
<dbReference type="InterPro" id="IPR015897">
    <property type="entry name" value="CHK_kinase-like"/>
</dbReference>
<proteinExistence type="predicted"/>
<organism evidence="2 3">
    <name type="scientific">Hermetia illucens</name>
    <name type="common">Black soldier fly</name>
    <dbReference type="NCBI Taxonomy" id="343691"/>
    <lineage>
        <taxon>Eukaryota</taxon>
        <taxon>Metazoa</taxon>
        <taxon>Ecdysozoa</taxon>
        <taxon>Arthropoda</taxon>
        <taxon>Hexapoda</taxon>
        <taxon>Insecta</taxon>
        <taxon>Pterygota</taxon>
        <taxon>Neoptera</taxon>
        <taxon>Endopterygota</taxon>
        <taxon>Diptera</taxon>
        <taxon>Brachycera</taxon>
        <taxon>Stratiomyomorpha</taxon>
        <taxon>Stratiomyidae</taxon>
        <taxon>Hermetiinae</taxon>
        <taxon>Hermetia</taxon>
    </lineage>
</organism>
<accession>A0A7R8V2Y1</accession>
<name>A0A7R8V2Y1_HERIL</name>
<dbReference type="AlphaFoldDB" id="A0A7R8V2Y1"/>
<evidence type="ECO:0000313" key="2">
    <source>
        <dbReference type="EMBL" id="CAD7091895.1"/>
    </source>
</evidence>
<protein>
    <recommendedName>
        <fullName evidence="1">CHK kinase-like domain-containing protein</fullName>
    </recommendedName>
</protein>
<dbReference type="OrthoDB" id="191037at2759"/>
<dbReference type="PANTHER" id="PTHR11012:SF6">
    <property type="entry name" value="CHK DOMAIN OV1-RELATED"/>
    <property type="match status" value="1"/>
</dbReference>
<gene>
    <name evidence="2" type="ORF">HERILL_LOCUS14293</name>
</gene>
<dbReference type="InterPro" id="IPR011009">
    <property type="entry name" value="Kinase-like_dom_sf"/>
</dbReference>
<keyword evidence="3" id="KW-1185">Reference proteome</keyword>
<reference evidence="2 3" key="1">
    <citation type="submission" date="2020-11" db="EMBL/GenBank/DDBJ databases">
        <authorList>
            <person name="Wallbank WR R."/>
            <person name="Pardo Diaz C."/>
            <person name="Kozak K."/>
            <person name="Martin S."/>
            <person name="Jiggins C."/>
            <person name="Moest M."/>
            <person name="Warren A I."/>
            <person name="Generalovic N T."/>
            <person name="Byers J.R.P. K."/>
            <person name="Montejo-Kovacevich G."/>
            <person name="Yen C E."/>
        </authorList>
    </citation>
    <scope>NUCLEOTIDE SEQUENCE [LARGE SCALE GENOMIC DNA]</scope>
</reference>
<dbReference type="EMBL" id="LR899014">
    <property type="protein sequence ID" value="CAD7091895.1"/>
    <property type="molecule type" value="Genomic_DNA"/>
</dbReference>
<dbReference type="InterPro" id="IPR004119">
    <property type="entry name" value="EcKL"/>
</dbReference>
<evidence type="ECO:0000313" key="3">
    <source>
        <dbReference type="Proteomes" id="UP000594454"/>
    </source>
</evidence>
<evidence type="ECO:0000259" key="1">
    <source>
        <dbReference type="SMART" id="SM00587"/>
    </source>
</evidence>
<dbReference type="SMART" id="SM00587">
    <property type="entry name" value="CHK"/>
    <property type="match status" value="1"/>
</dbReference>
<dbReference type="PANTHER" id="PTHR11012">
    <property type="entry name" value="PROTEIN KINASE-LIKE DOMAIN-CONTAINING"/>
    <property type="match status" value="1"/>
</dbReference>
<sequence length="421" mass="48247">MPTNGNCNGNVKEASASEDASIVINKDLFVDILEKQFGKCTIKKFESVKSSGGGENYMSLMFHVSIDIEKEDGTSATAKYIVKMIPPNDPSAEFRKNLRVYSKEVEMYSKVVPKFQEIFHDSNIEVAFAPKCWKTVEEHEILIMEDLKVRNFKNINRMQGMDMQHAELVLTKIAQFHAASACIYERDGQYSEQLMEDLFSEAMGEEFRAVQPVIWATICNHLREWNSCQEYVGVMESLKERIADIYVEAFRKDLNEFNVLLHGDLWANNIMFQHDDNGKAKEVLFVDLQISRYGSPVHDLIYFIVSSTENSIKTKEFDHFIKFYHTELVKNLKLLNYPKAIPKLIDLHIAVLKKCFLGIATSFGVMAAALLDPTEDADLSNFFGDSEEGKKFKQEFYTNPRLIKACELVLPFFYNKGAFDV</sequence>